<organism evidence="2 3">
    <name type="scientific">Amycolatopsis dongchuanensis</name>
    <dbReference type="NCBI Taxonomy" id="1070866"/>
    <lineage>
        <taxon>Bacteria</taxon>
        <taxon>Bacillati</taxon>
        <taxon>Actinomycetota</taxon>
        <taxon>Actinomycetes</taxon>
        <taxon>Pseudonocardiales</taxon>
        <taxon>Pseudonocardiaceae</taxon>
        <taxon>Amycolatopsis</taxon>
    </lineage>
</organism>
<comment type="caution">
    <text evidence="2">The sequence shown here is derived from an EMBL/GenBank/DDBJ whole genome shotgun (WGS) entry which is preliminary data.</text>
</comment>
<reference evidence="3" key="1">
    <citation type="journal article" date="2019" name="Int. J. Syst. Evol. Microbiol.">
        <title>The Global Catalogue of Microorganisms (GCM) 10K type strain sequencing project: providing services to taxonomists for standard genome sequencing and annotation.</title>
        <authorList>
            <consortium name="The Broad Institute Genomics Platform"/>
            <consortium name="The Broad Institute Genome Sequencing Center for Infectious Disease"/>
            <person name="Wu L."/>
            <person name="Ma J."/>
        </authorList>
    </citation>
    <scope>NUCLEOTIDE SEQUENCE [LARGE SCALE GENOMIC DNA]</scope>
    <source>
        <strain evidence="3">JCM 18054</strain>
    </source>
</reference>
<dbReference type="EMBL" id="BAABIB010000113">
    <property type="protein sequence ID" value="GAA4658816.1"/>
    <property type="molecule type" value="Genomic_DNA"/>
</dbReference>
<evidence type="ECO:0000256" key="1">
    <source>
        <dbReference type="SAM" id="MobiDB-lite"/>
    </source>
</evidence>
<sequence length="75" mass="7997">MEPEEPEQTAAAAHGGSAGDQEVGECDDRLQVPGAYGTTERLDQLGLEGIDCLLGQRFGLPGHLLSVARVTRFCR</sequence>
<keyword evidence="3" id="KW-1185">Reference proteome</keyword>
<name>A0ABP8VD44_9PSEU</name>
<evidence type="ECO:0000313" key="3">
    <source>
        <dbReference type="Proteomes" id="UP001500192"/>
    </source>
</evidence>
<gene>
    <name evidence="2" type="ORF">GCM10023214_57960</name>
</gene>
<proteinExistence type="predicted"/>
<accession>A0ABP8VD44</accession>
<feature type="region of interest" description="Disordered" evidence="1">
    <location>
        <begin position="1"/>
        <end position="24"/>
    </location>
</feature>
<dbReference type="Proteomes" id="UP001500192">
    <property type="component" value="Unassembled WGS sequence"/>
</dbReference>
<evidence type="ECO:0000313" key="2">
    <source>
        <dbReference type="EMBL" id="GAA4658816.1"/>
    </source>
</evidence>
<protein>
    <submittedName>
        <fullName evidence="2">Uncharacterized protein</fullName>
    </submittedName>
</protein>